<feature type="compositionally biased region" description="Low complexity" evidence="2">
    <location>
        <begin position="334"/>
        <end position="343"/>
    </location>
</feature>
<proteinExistence type="predicted"/>
<evidence type="ECO:0000256" key="2">
    <source>
        <dbReference type="SAM" id="MobiDB-lite"/>
    </source>
</evidence>
<dbReference type="Proteomes" id="UP000054937">
    <property type="component" value="Unassembled WGS sequence"/>
</dbReference>
<dbReference type="EMBL" id="LDAU01000110">
    <property type="protein sequence ID" value="KRX04960.1"/>
    <property type="molecule type" value="Genomic_DNA"/>
</dbReference>
<dbReference type="OrthoDB" id="301778at2759"/>
<feature type="compositionally biased region" description="Low complexity" evidence="2">
    <location>
        <begin position="309"/>
        <end position="319"/>
    </location>
</feature>
<sequence>MNLSHTQDTSYLQKQQEIRKLPKNKYIDKDKLYMDNLQLRNQVNDLAKENMKQKTRILQLERSNQAIEKQLEDIQIHGKVKSFRGGQQDNQFMVNSLKHQLKIAKQEIEEKKQNLDTLKKKVKTSKFQELDMEKQAYEQECKRLRQMLDESLKQKVQTMIQEEEYEDLQRNYNGKVQQINNLMKDNQELAQLLRESESKYYKILEKMEQIDFKHKRDLMALKKELKDKEKQIERFRKNGQSPYFLVQKQERNFIKENKEKISNKNRQFLLKKQKNEKNNNNQDELAYQQNSEFDNQNQYYQQSEDNKSQSQNNEDQQQNNHNQNQFLNEDFSNINNERNFNNHKNVRFQGNLSQKQRQDKDMQGQDIQKINNEIQNKNQNKQRQMVPSIKYKEVQEIGEKINFKLQAMAINWQNKMEDIFPDIQKETSINQLKQILQEEPFFLEVQNDIINVARYLIEDQNESEVELDYSKKAKNEQIVHKFRDLVGDYKVWNEEEAQLLFQELVNYESLLQTTISMYKENQNSDTVSKEKLLYCFEQADIELTKDQQEFLISSVILDSKNLNQLEYKRLFEIFKKDKELSESQGSNISKTQSEISYEQDDDFDDQVFEDNSKIKKADNNKNEQQYDEYQDDYEEEFENS</sequence>
<keyword evidence="4" id="KW-1185">Reference proteome</keyword>
<dbReference type="InParanoid" id="A0A0V0QSH2"/>
<feature type="region of interest" description="Disordered" evidence="2">
    <location>
        <begin position="334"/>
        <end position="364"/>
    </location>
</feature>
<accession>A0A0V0QSH2</accession>
<feature type="compositionally biased region" description="Acidic residues" evidence="2">
    <location>
        <begin position="625"/>
        <end position="640"/>
    </location>
</feature>
<feature type="coiled-coil region" evidence="1">
    <location>
        <begin position="29"/>
        <end position="238"/>
    </location>
</feature>
<feature type="compositionally biased region" description="Basic and acidic residues" evidence="2">
    <location>
        <begin position="611"/>
        <end position="621"/>
    </location>
</feature>
<evidence type="ECO:0000313" key="3">
    <source>
        <dbReference type="EMBL" id="KRX04960.1"/>
    </source>
</evidence>
<comment type="caution">
    <text evidence="3">The sequence shown here is derived from an EMBL/GenBank/DDBJ whole genome shotgun (WGS) entry which is preliminary data.</text>
</comment>
<reference evidence="3 4" key="1">
    <citation type="journal article" date="2015" name="Sci. Rep.">
        <title>Genome of the facultative scuticociliatosis pathogen Pseudocohnilembus persalinus provides insight into its virulence through horizontal gene transfer.</title>
        <authorList>
            <person name="Xiong J."/>
            <person name="Wang G."/>
            <person name="Cheng J."/>
            <person name="Tian M."/>
            <person name="Pan X."/>
            <person name="Warren A."/>
            <person name="Jiang C."/>
            <person name="Yuan D."/>
            <person name="Miao W."/>
        </authorList>
    </citation>
    <scope>NUCLEOTIDE SEQUENCE [LARGE SCALE GENOMIC DNA]</scope>
    <source>
        <strain evidence="3">36N120E</strain>
    </source>
</reference>
<feature type="region of interest" description="Disordered" evidence="2">
    <location>
        <begin position="300"/>
        <end position="319"/>
    </location>
</feature>
<dbReference type="AlphaFoldDB" id="A0A0V0QSH2"/>
<organism evidence="3 4">
    <name type="scientific">Pseudocohnilembus persalinus</name>
    <name type="common">Ciliate</name>
    <dbReference type="NCBI Taxonomy" id="266149"/>
    <lineage>
        <taxon>Eukaryota</taxon>
        <taxon>Sar</taxon>
        <taxon>Alveolata</taxon>
        <taxon>Ciliophora</taxon>
        <taxon>Intramacronucleata</taxon>
        <taxon>Oligohymenophorea</taxon>
        <taxon>Scuticociliatia</taxon>
        <taxon>Philasterida</taxon>
        <taxon>Pseudocohnilembidae</taxon>
        <taxon>Pseudocohnilembus</taxon>
    </lineage>
</organism>
<evidence type="ECO:0000256" key="1">
    <source>
        <dbReference type="SAM" id="Coils"/>
    </source>
</evidence>
<feature type="region of interest" description="Disordered" evidence="2">
    <location>
        <begin position="611"/>
        <end position="640"/>
    </location>
</feature>
<name>A0A0V0QSH2_PSEPJ</name>
<protein>
    <submittedName>
        <fullName evidence="3">Uncharacterized protein</fullName>
    </submittedName>
</protein>
<gene>
    <name evidence="3" type="ORF">PPERSA_06594</name>
</gene>
<evidence type="ECO:0000313" key="4">
    <source>
        <dbReference type="Proteomes" id="UP000054937"/>
    </source>
</evidence>
<keyword evidence="1" id="KW-0175">Coiled coil</keyword>